<dbReference type="Proteomes" id="UP001602123">
    <property type="component" value="Unassembled WGS sequence"/>
</dbReference>
<protein>
    <submittedName>
        <fullName evidence="1">Tetratricopeptide repeat protein</fullName>
    </submittedName>
</protein>
<dbReference type="InterPro" id="IPR011990">
    <property type="entry name" value="TPR-like_helical_dom_sf"/>
</dbReference>
<dbReference type="PANTHER" id="PTHR11102">
    <property type="entry name" value="SEL-1-LIKE PROTEIN"/>
    <property type="match status" value="1"/>
</dbReference>
<dbReference type="SMART" id="SM00028">
    <property type="entry name" value="TPR"/>
    <property type="match status" value="4"/>
</dbReference>
<proteinExistence type="predicted"/>
<dbReference type="RefSeq" id="WP_388623335.1">
    <property type="nucleotide sequence ID" value="NZ_JBIAUT010000001.1"/>
</dbReference>
<dbReference type="PANTHER" id="PTHR11102:SF160">
    <property type="entry name" value="ERAD-ASSOCIATED E3 UBIQUITIN-PROTEIN LIGASE COMPONENT HRD3"/>
    <property type="match status" value="1"/>
</dbReference>
<reference evidence="1 2" key="1">
    <citation type="submission" date="2024-10" db="EMBL/GenBank/DDBJ databases">
        <title>The Natural Products Discovery Center: Release of the First 8490 Sequenced Strains for Exploring Actinobacteria Biosynthetic Diversity.</title>
        <authorList>
            <person name="Kalkreuter E."/>
            <person name="Kautsar S.A."/>
            <person name="Yang D."/>
            <person name="Bader C.D."/>
            <person name="Teijaro C.N."/>
            <person name="Fluegel L."/>
            <person name="Davis C.M."/>
            <person name="Simpson J.R."/>
            <person name="Lauterbach L."/>
            <person name="Steele A.D."/>
            <person name="Gui C."/>
            <person name="Meng S."/>
            <person name="Li G."/>
            <person name="Viehrig K."/>
            <person name="Ye F."/>
            <person name="Su P."/>
            <person name="Kiefer A.F."/>
            <person name="Nichols A."/>
            <person name="Cepeda A.J."/>
            <person name="Yan W."/>
            <person name="Fan B."/>
            <person name="Jiang Y."/>
            <person name="Adhikari A."/>
            <person name="Zheng C.-J."/>
            <person name="Schuster L."/>
            <person name="Cowan T.M."/>
            <person name="Smanski M.J."/>
            <person name="Chevrette M.G."/>
            <person name="De Carvalho L.P.S."/>
            <person name="Shen B."/>
        </authorList>
    </citation>
    <scope>NUCLEOTIDE SEQUENCE [LARGE SCALE GENOMIC DNA]</scope>
    <source>
        <strain evidence="1 2">NPDC001650</strain>
    </source>
</reference>
<name>A0ABW6TQW1_9ACTN</name>
<dbReference type="Gene3D" id="1.25.40.10">
    <property type="entry name" value="Tetratricopeptide repeat domain"/>
    <property type="match status" value="3"/>
</dbReference>
<dbReference type="SUPFAM" id="SSF48452">
    <property type="entry name" value="TPR-like"/>
    <property type="match status" value="1"/>
</dbReference>
<evidence type="ECO:0000313" key="2">
    <source>
        <dbReference type="Proteomes" id="UP001602123"/>
    </source>
</evidence>
<dbReference type="InterPro" id="IPR006597">
    <property type="entry name" value="Sel1-like"/>
</dbReference>
<dbReference type="InterPro" id="IPR019734">
    <property type="entry name" value="TPR_rpt"/>
</dbReference>
<dbReference type="InterPro" id="IPR011717">
    <property type="entry name" value="TPR-4"/>
</dbReference>
<dbReference type="InterPro" id="IPR050767">
    <property type="entry name" value="Sel1_AlgK"/>
</dbReference>
<keyword evidence="2" id="KW-1185">Reference proteome</keyword>
<organism evidence="1 2">
    <name type="scientific">Streptomyces nondiastaticus</name>
    <dbReference type="NCBI Taxonomy" id="3154512"/>
    <lineage>
        <taxon>Bacteria</taxon>
        <taxon>Bacillati</taxon>
        <taxon>Actinomycetota</taxon>
        <taxon>Actinomycetes</taxon>
        <taxon>Kitasatosporales</taxon>
        <taxon>Streptomycetaceae</taxon>
        <taxon>Streptomyces</taxon>
    </lineage>
</organism>
<dbReference type="EMBL" id="JBIAUT010000001">
    <property type="protein sequence ID" value="MFF4215000.1"/>
    <property type="molecule type" value="Genomic_DNA"/>
</dbReference>
<gene>
    <name evidence="1" type="ORF">ACFYZM_01790</name>
</gene>
<accession>A0ABW6TQW1</accession>
<evidence type="ECO:0000313" key="1">
    <source>
        <dbReference type="EMBL" id="MFF4215000.1"/>
    </source>
</evidence>
<dbReference type="Pfam" id="PF13432">
    <property type="entry name" value="TPR_16"/>
    <property type="match status" value="2"/>
</dbReference>
<dbReference type="SUPFAM" id="SSF81901">
    <property type="entry name" value="HCP-like"/>
    <property type="match status" value="1"/>
</dbReference>
<dbReference type="SMART" id="SM00671">
    <property type="entry name" value="SEL1"/>
    <property type="match status" value="6"/>
</dbReference>
<dbReference type="Pfam" id="PF13176">
    <property type="entry name" value="TPR_7"/>
    <property type="match status" value="1"/>
</dbReference>
<comment type="caution">
    <text evidence="1">The sequence shown here is derived from an EMBL/GenBank/DDBJ whole genome shotgun (WGS) entry which is preliminary data.</text>
</comment>
<dbReference type="Pfam" id="PF07721">
    <property type="entry name" value="TPR_4"/>
    <property type="match status" value="1"/>
</dbReference>
<sequence length="643" mass="69283">MGDSAAGKTRTLYEAMRATLPGHRFVRPAQPADVPTLITGIVASADPCVLWLDELDRYLEGGCGLTAHGLAELRRSQAVLLATLDASALEGRGGTEVVCQMQHVELDRRWNAAERRRAAESRDPRVARAAARSTTGLGVAEYLAADPWLWTELRLADRAGGRPRGVALTRAGIDLSRAGIGGPLPTSLLFEAHRSYLVDSGGSLLRPEPVDDALAWAGRTRYGVTSMLLPVGEDVWRAHPQLVAAADEAGIPVHRLTWFQAFGAADSLDEILTVALNATRHEPSIGVCLWQALADAGIKEAANNLGVALAHLGRHEEAERVYRTQADLEDGVVLLNLGNLLCRTGRHDEAAKAYHESGERGEANAWNNLGLLFKEQGEFARAEVCLRSAALANAPDAEYNLGVLLEERGRTEEAKASYARAYDAGDSTGLTNWGMLLLDEGRQEEAEPLLRQAADAGDRDAMLSLANAAKADGDMRQATDWYHRAIDAGDARAYFNLANLLRDHGQPGLAEMLYRPAIDAGITSAVYNLALLLMRQERFTEAETFLHQAVAHGHRKAMFHLGYALRQTGRPQAAAAQWELAAEEGDTDAAIALATVLTSPADQARLHKVLRRAADAGEGDAALVLSAMASPETGYGLGTPWHR</sequence>